<reference evidence="3" key="1">
    <citation type="journal article" date="2019" name="Int. J. Syst. Evol. Microbiol.">
        <title>The Global Catalogue of Microorganisms (GCM) 10K type strain sequencing project: providing services to taxonomists for standard genome sequencing and annotation.</title>
        <authorList>
            <consortium name="The Broad Institute Genomics Platform"/>
            <consortium name="The Broad Institute Genome Sequencing Center for Infectious Disease"/>
            <person name="Wu L."/>
            <person name="Ma J."/>
        </authorList>
    </citation>
    <scope>NUCLEOTIDE SEQUENCE [LARGE SCALE GENOMIC DNA]</scope>
    <source>
        <strain evidence="3">JCM 31202</strain>
    </source>
</reference>
<feature type="non-terminal residue" evidence="2">
    <location>
        <position position="1"/>
    </location>
</feature>
<proteinExistence type="predicted"/>
<keyword evidence="1" id="KW-1133">Transmembrane helix</keyword>
<name>A0ABW3F140_9ACTN</name>
<evidence type="ECO:0000256" key="1">
    <source>
        <dbReference type="SAM" id="Phobius"/>
    </source>
</evidence>
<evidence type="ECO:0000313" key="3">
    <source>
        <dbReference type="Proteomes" id="UP001596972"/>
    </source>
</evidence>
<comment type="caution">
    <text evidence="2">The sequence shown here is derived from an EMBL/GenBank/DDBJ whole genome shotgun (WGS) entry which is preliminary data.</text>
</comment>
<organism evidence="2 3">
    <name type="scientific">Actinomadura sediminis</name>
    <dbReference type="NCBI Taxonomy" id="1038904"/>
    <lineage>
        <taxon>Bacteria</taxon>
        <taxon>Bacillati</taxon>
        <taxon>Actinomycetota</taxon>
        <taxon>Actinomycetes</taxon>
        <taxon>Streptosporangiales</taxon>
        <taxon>Thermomonosporaceae</taxon>
        <taxon>Actinomadura</taxon>
    </lineage>
</organism>
<accession>A0ABW3F140</accession>
<keyword evidence="1" id="KW-0472">Membrane</keyword>
<keyword evidence="1" id="KW-0812">Transmembrane</keyword>
<feature type="transmembrane region" description="Helical" evidence="1">
    <location>
        <begin position="217"/>
        <end position="242"/>
    </location>
</feature>
<protein>
    <submittedName>
        <fullName evidence="2">Uncharacterized protein</fullName>
    </submittedName>
</protein>
<dbReference type="Proteomes" id="UP001596972">
    <property type="component" value="Unassembled WGS sequence"/>
</dbReference>
<dbReference type="RefSeq" id="WP_378304891.1">
    <property type="nucleotide sequence ID" value="NZ_JBHTJA010000096.1"/>
</dbReference>
<feature type="transmembrane region" description="Helical" evidence="1">
    <location>
        <begin position="254"/>
        <end position="273"/>
    </location>
</feature>
<feature type="transmembrane region" description="Helical" evidence="1">
    <location>
        <begin position="455"/>
        <end position="475"/>
    </location>
</feature>
<sequence length="485" mass="52923">AEPPARPPSGRRLLALPAPARTGPRRILPRTAASRVRALSALVVVVLLALLAVTAATIAQAREGMRVIGHDAGPQVVATGDLYSQLTDMDAQLANALLAGDSEPAVRAEALELYDMNRLRAGEALIEAAKLADDPTEEDTARALLDALARYERLAGEALLLERRTQHRAGPPPEEVLEVYREATDLMKLDLLPKAYNLTLDNGALVRDTYEEQRSAVLTGLAWVIAVGALLLAALIALQVFLAVRFRRLLNVGAALATAGALALVTASGLMLWGQAESLRKAKEQGFDSILALSRTRAISNNAAADQTRYLLDPGRTDTYEQVYLSKSQTVLYVNAGNLAEYNAAVKNVTYEPGRSDFLGFLGTEADRPVRDAATRTRVAGIFGTVIREYQVFQQRDHEMRRLVESDRRADAVRTRGALTEQFRRYDGALRELEEIRRAAFEEAVLDGDSGTRGWYGGLPVAGAVIVVFLLAGIWPRLSEYRWSK</sequence>
<dbReference type="EMBL" id="JBHTJA010000096">
    <property type="protein sequence ID" value="MFD0904726.1"/>
    <property type="molecule type" value="Genomic_DNA"/>
</dbReference>
<evidence type="ECO:0000313" key="2">
    <source>
        <dbReference type="EMBL" id="MFD0904726.1"/>
    </source>
</evidence>
<keyword evidence="3" id="KW-1185">Reference proteome</keyword>
<feature type="transmembrane region" description="Helical" evidence="1">
    <location>
        <begin position="38"/>
        <end position="59"/>
    </location>
</feature>
<gene>
    <name evidence="2" type="ORF">ACFQ11_30385</name>
</gene>